<feature type="region of interest" description="Disordered" evidence="2">
    <location>
        <begin position="1"/>
        <end position="20"/>
    </location>
</feature>
<dbReference type="PANTHER" id="PTHR34605">
    <property type="entry name" value="PHAGE_INTEGRASE DOMAIN-CONTAINING PROTEIN"/>
    <property type="match status" value="1"/>
</dbReference>
<dbReference type="GO" id="GO:0015074">
    <property type="term" value="P:DNA integration"/>
    <property type="evidence" value="ECO:0007669"/>
    <property type="project" value="InterPro"/>
</dbReference>
<dbReference type="InterPro" id="IPR052925">
    <property type="entry name" value="Phage_Integrase-like_Recomb"/>
</dbReference>
<protein>
    <submittedName>
        <fullName evidence="3">Uncharacterized protein</fullName>
    </submittedName>
</protein>
<dbReference type="AlphaFoldDB" id="A0A369K0N8"/>
<evidence type="ECO:0000256" key="1">
    <source>
        <dbReference type="ARBA" id="ARBA00023172"/>
    </source>
</evidence>
<dbReference type="InterPro" id="IPR011010">
    <property type="entry name" value="DNA_brk_join_enz"/>
</dbReference>
<dbReference type="EMBL" id="LUEZ02000012">
    <property type="protein sequence ID" value="RDB28181.1"/>
    <property type="molecule type" value="Genomic_DNA"/>
</dbReference>
<dbReference type="GO" id="GO:0006310">
    <property type="term" value="P:DNA recombination"/>
    <property type="evidence" value="ECO:0007669"/>
    <property type="project" value="UniProtKB-KW"/>
</dbReference>
<reference evidence="3" key="1">
    <citation type="submission" date="2018-04" db="EMBL/GenBank/DDBJ databases">
        <title>Whole genome sequencing of Hypsizygus marmoreus.</title>
        <authorList>
            <person name="Choi I.-G."/>
            <person name="Min B."/>
            <person name="Kim J.-G."/>
            <person name="Kim S."/>
            <person name="Oh Y.-L."/>
            <person name="Kong W.-S."/>
            <person name="Park H."/>
            <person name="Jeong J."/>
            <person name="Song E.-S."/>
        </authorList>
    </citation>
    <scope>NUCLEOTIDE SEQUENCE [LARGE SCALE GENOMIC DNA]</scope>
    <source>
        <strain evidence="3">51987-8</strain>
    </source>
</reference>
<dbReference type="GO" id="GO:0003677">
    <property type="term" value="F:DNA binding"/>
    <property type="evidence" value="ECO:0007669"/>
    <property type="project" value="InterPro"/>
</dbReference>
<dbReference type="Proteomes" id="UP000076154">
    <property type="component" value="Unassembled WGS sequence"/>
</dbReference>
<dbReference type="OrthoDB" id="5598396at2759"/>
<dbReference type="Gene3D" id="1.10.443.10">
    <property type="entry name" value="Intergrase catalytic core"/>
    <property type="match status" value="1"/>
</dbReference>
<keyword evidence="4" id="KW-1185">Reference proteome</keyword>
<dbReference type="PANTHER" id="PTHR34605:SF3">
    <property type="entry name" value="P CELL-TYPE AGGLUTINATION PROTEIN MAP4-LIKE-RELATED"/>
    <property type="match status" value="1"/>
</dbReference>
<sequence>MWLQPGLLSRAEPSKSLDPTPQTLSRYIAYTSQFIASGPKYLTGVRHFLRDIYPDFDDNRSHPLVQSTIRGSKKVRADPVTRKLPLRPAHLSAFLQVARSTRSYEDLLFTVILSCCFYACHRSGELVQKNDKSLFDWRKVIRRSSLVFDGDCAQYHLPYHKADPFYRGTTVMFLEQDIADPVSLLREYCALRDACHGAASALFICEDGSHPTRSWFDSKFFALLDRQFGGHSARAGGATFYAGLGLSEDIIQALGRWSSAAWKIYIRDNPAVRAALQLAALRLPTSPHMQSFLGSASAGPIDATPDIPLSIAAEVVVKAGSKEAEPGNDRYLDFPTLCCFSHTTSFPAAQLCPFGSASHILPSHNLYSTQLIQHILAAPPTPFVEFYYSLVLIFHGPPTSFPYLLHCPVDATPDIPLSIAAEE</sequence>
<dbReference type="InterPro" id="IPR013762">
    <property type="entry name" value="Integrase-like_cat_sf"/>
</dbReference>
<name>A0A369K0N8_HYPMA</name>
<keyword evidence="1" id="KW-0233">DNA recombination</keyword>
<accession>A0A369K0N8</accession>
<proteinExistence type="predicted"/>
<dbReference type="InParanoid" id="A0A369K0N8"/>
<evidence type="ECO:0000256" key="2">
    <source>
        <dbReference type="SAM" id="MobiDB-lite"/>
    </source>
</evidence>
<comment type="caution">
    <text evidence="3">The sequence shown here is derived from an EMBL/GenBank/DDBJ whole genome shotgun (WGS) entry which is preliminary data.</text>
</comment>
<organism evidence="3 4">
    <name type="scientific">Hypsizygus marmoreus</name>
    <name type="common">White beech mushroom</name>
    <name type="synonym">Agaricus marmoreus</name>
    <dbReference type="NCBI Taxonomy" id="39966"/>
    <lineage>
        <taxon>Eukaryota</taxon>
        <taxon>Fungi</taxon>
        <taxon>Dikarya</taxon>
        <taxon>Basidiomycota</taxon>
        <taxon>Agaricomycotina</taxon>
        <taxon>Agaricomycetes</taxon>
        <taxon>Agaricomycetidae</taxon>
        <taxon>Agaricales</taxon>
        <taxon>Tricholomatineae</taxon>
        <taxon>Lyophyllaceae</taxon>
        <taxon>Hypsizygus</taxon>
    </lineage>
</organism>
<dbReference type="SUPFAM" id="SSF56349">
    <property type="entry name" value="DNA breaking-rejoining enzymes"/>
    <property type="match status" value="1"/>
</dbReference>
<evidence type="ECO:0000313" key="4">
    <source>
        <dbReference type="Proteomes" id="UP000076154"/>
    </source>
</evidence>
<gene>
    <name evidence="3" type="ORF">Hypma_001296</name>
</gene>
<evidence type="ECO:0000313" key="3">
    <source>
        <dbReference type="EMBL" id="RDB28181.1"/>
    </source>
</evidence>